<name>A0A4Q5KS60_9GAMM</name>
<organism evidence="3 6">
    <name type="scientific">Aliivibrio finisterrensis</name>
    <dbReference type="NCBI Taxonomy" id="511998"/>
    <lineage>
        <taxon>Bacteria</taxon>
        <taxon>Pseudomonadati</taxon>
        <taxon>Pseudomonadota</taxon>
        <taxon>Gammaproteobacteria</taxon>
        <taxon>Vibrionales</taxon>
        <taxon>Vibrionaceae</taxon>
        <taxon>Aliivibrio</taxon>
    </lineage>
</organism>
<feature type="transmembrane region" description="Helical" evidence="1">
    <location>
        <begin position="7"/>
        <end position="28"/>
    </location>
</feature>
<dbReference type="RefSeq" id="WP_130045525.1">
    <property type="nucleotide sequence ID" value="NZ_SEZJ01000001.1"/>
</dbReference>
<evidence type="ECO:0000313" key="3">
    <source>
        <dbReference type="EMBL" id="RYU48642.1"/>
    </source>
</evidence>
<proteinExistence type="predicted"/>
<keyword evidence="8" id="KW-1185">Reference proteome</keyword>
<evidence type="ECO:0000256" key="1">
    <source>
        <dbReference type="SAM" id="Phobius"/>
    </source>
</evidence>
<gene>
    <name evidence="3" type="primary">ynhF</name>
    <name evidence="3" type="ORF">ERW49_01360</name>
    <name evidence="5" type="ORF">ERW53_11235</name>
    <name evidence="4" type="ORF">ERW57_09365</name>
    <name evidence="2" type="ORF">F8B77_01725</name>
</gene>
<dbReference type="Proteomes" id="UP000434870">
    <property type="component" value="Unassembled WGS sequence"/>
</dbReference>
<evidence type="ECO:0000313" key="2">
    <source>
        <dbReference type="EMBL" id="KAB2826602.1"/>
    </source>
</evidence>
<keyword evidence="1" id="KW-0812">Transmembrane</keyword>
<sequence>MDSDFKFALITTIAVFSGLAFFGSLVLMA</sequence>
<dbReference type="EMBL" id="WBVP01000001">
    <property type="protein sequence ID" value="KAB2826602.1"/>
    <property type="molecule type" value="Genomic_DNA"/>
</dbReference>
<evidence type="ECO:0000313" key="8">
    <source>
        <dbReference type="Proteomes" id="UP000294166"/>
    </source>
</evidence>
<dbReference type="NCBIfam" id="NF033411">
    <property type="entry name" value="small_mem_YnhF"/>
    <property type="match status" value="1"/>
</dbReference>
<reference evidence="6 7" key="1">
    <citation type="submission" date="2019-02" db="EMBL/GenBank/DDBJ databases">
        <title>Genome sequences of Aliivibrio finisterrensis strains from farmed Atlantic salmon.</title>
        <authorList>
            <person name="Bowman J.P."/>
        </authorList>
    </citation>
    <scope>NUCLEOTIDE SEQUENCE [LARGE SCALE GENOMIC DNA]</scope>
    <source>
        <strain evidence="5 8">A21</strain>
        <strain evidence="3 6">A32</strain>
        <strain evidence="4 7">A46</strain>
    </source>
</reference>
<dbReference type="AlphaFoldDB" id="A0A4Q5KS60"/>
<evidence type="ECO:0000313" key="7">
    <source>
        <dbReference type="Proteomes" id="UP000294063"/>
    </source>
</evidence>
<accession>A0A4Q5KS60</accession>
<keyword evidence="1" id="KW-0472">Membrane</keyword>
<dbReference type="EMBL" id="SEZN01000018">
    <property type="protein sequence ID" value="RYU64111.1"/>
    <property type="molecule type" value="Genomic_DNA"/>
</dbReference>
<dbReference type="EMBL" id="SEZK01000013">
    <property type="protein sequence ID" value="RYU51572.1"/>
    <property type="molecule type" value="Genomic_DNA"/>
</dbReference>
<dbReference type="Proteomes" id="UP000294166">
    <property type="component" value="Unassembled WGS sequence"/>
</dbReference>
<keyword evidence="1" id="KW-1133">Transmembrane helix</keyword>
<evidence type="ECO:0000313" key="5">
    <source>
        <dbReference type="EMBL" id="RYU64111.1"/>
    </source>
</evidence>
<evidence type="ECO:0000313" key="9">
    <source>
        <dbReference type="Proteomes" id="UP000434870"/>
    </source>
</evidence>
<evidence type="ECO:0000313" key="4">
    <source>
        <dbReference type="EMBL" id="RYU51572.1"/>
    </source>
</evidence>
<dbReference type="Proteomes" id="UP000293465">
    <property type="component" value="Unassembled WGS sequence"/>
</dbReference>
<comment type="caution">
    <text evidence="3">The sequence shown here is derived from an EMBL/GenBank/DDBJ whole genome shotgun (WGS) entry which is preliminary data.</text>
</comment>
<dbReference type="EMBL" id="SEZJ01000001">
    <property type="protein sequence ID" value="RYU48642.1"/>
    <property type="molecule type" value="Genomic_DNA"/>
</dbReference>
<dbReference type="GeneID" id="56273661"/>
<dbReference type="InterPro" id="IPR047743">
    <property type="entry name" value="YnhF-like"/>
</dbReference>
<evidence type="ECO:0000313" key="6">
    <source>
        <dbReference type="Proteomes" id="UP000293465"/>
    </source>
</evidence>
<dbReference type="Proteomes" id="UP000294063">
    <property type="component" value="Unassembled WGS sequence"/>
</dbReference>
<reference evidence="2 9" key="2">
    <citation type="submission" date="2019-09" db="EMBL/GenBank/DDBJ databases">
        <title>Genome of Aliivibrio finisterrensis LMG 23869 (type strain).</title>
        <authorList>
            <person name="Bowman J.P."/>
        </authorList>
    </citation>
    <scope>NUCLEOTIDE SEQUENCE [LARGE SCALE GENOMIC DNA]</scope>
    <source>
        <strain evidence="2 9">LMG 23869</strain>
    </source>
</reference>
<protein>
    <submittedName>
        <fullName evidence="3">YnhF family membrane protein</fullName>
    </submittedName>
</protein>